<evidence type="ECO:0000313" key="1">
    <source>
        <dbReference type="EMBL" id="KAJ8133457.1"/>
    </source>
</evidence>
<organism evidence="1 2">
    <name type="scientific">Lasiodiplodia mahajangana</name>
    <dbReference type="NCBI Taxonomy" id="1108764"/>
    <lineage>
        <taxon>Eukaryota</taxon>
        <taxon>Fungi</taxon>
        <taxon>Dikarya</taxon>
        <taxon>Ascomycota</taxon>
        <taxon>Pezizomycotina</taxon>
        <taxon>Dothideomycetes</taxon>
        <taxon>Dothideomycetes incertae sedis</taxon>
        <taxon>Botryosphaeriales</taxon>
        <taxon>Botryosphaeriaceae</taxon>
        <taxon>Lasiodiplodia</taxon>
    </lineage>
</organism>
<proteinExistence type="predicted"/>
<dbReference type="EMBL" id="JAPUUL010000012">
    <property type="protein sequence ID" value="KAJ8133457.1"/>
    <property type="molecule type" value="Genomic_DNA"/>
</dbReference>
<sequence length="126" mass="13321">MAEGSSGGLGVSDIIGIAVGVPSAILALIGVIIAYLTLRKKDNLKSAKRKLISLGDDGLRLLNIRGPKGLSSTGNEEEEILMQSTHRLLDRRDQAAPRTRRKMLSAGFRPERSAAAVKPSVTVAGC</sequence>
<keyword evidence="2" id="KW-1185">Reference proteome</keyword>
<name>A0ACC2K1K2_9PEZI</name>
<reference evidence="1" key="1">
    <citation type="submission" date="2022-12" db="EMBL/GenBank/DDBJ databases">
        <title>Genome Sequence of Lasiodiplodia mahajangana.</title>
        <authorList>
            <person name="Buettner E."/>
        </authorList>
    </citation>
    <scope>NUCLEOTIDE SEQUENCE</scope>
    <source>
        <strain evidence="1">VT137</strain>
    </source>
</reference>
<comment type="caution">
    <text evidence="1">The sequence shown here is derived from an EMBL/GenBank/DDBJ whole genome shotgun (WGS) entry which is preliminary data.</text>
</comment>
<evidence type="ECO:0000313" key="2">
    <source>
        <dbReference type="Proteomes" id="UP001153332"/>
    </source>
</evidence>
<dbReference type="Proteomes" id="UP001153332">
    <property type="component" value="Unassembled WGS sequence"/>
</dbReference>
<gene>
    <name evidence="1" type="ORF">O1611_g167</name>
</gene>
<protein>
    <submittedName>
        <fullName evidence="1">Uncharacterized protein</fullName>
    </submittedName>
</protein>
<accession>A0ACC2K1K2</accession>